<organism evidence="6 7">
    <name type="scientific">Tepidimicrobium xylanilyticum</name>
    <dbReference type="NCBI Taxonomy" id="1123352"/>
    <lineage>
        <taxon>Bacteria</taxon>
        <taxon>Bacillati</taxon>
        <taxon>Bacillota</taxon>
        <taxon>Tissierellia</taxon>
        <taxon>Tissierellales</taxon>
        <taxon>Tepidimicrobiaceae</taxon>
        <taxon>Tepidimicrobium</taxon>
    </lineage>
</organism>
<dbReference type="GO" id="GO:0005886">
    <property type="term" value="C:plasma membrane"/>
    <property type="evidence" value="ECO:0007669"/>
    <property type="project" value="InterPro"/>
</dbReference>
<evidence type="ECO:0000256" key="2">
    <source>
        <dbReference type="ARBA" id="ARBA00022538"/>
    </source>
</evidence>
<evidence type="ECO:0000259" key="5">
    <source>
        <dbReference type="PROSITE" id="PS51201"/>
    </source>
</evidence>
<dbReference type="Pfam" id="PF02254">
    <property type="entry name" value="TrkA_N"/>
    <property type="match status" value="1"/>
</dbReference>
<name>A0A1H3FBR0_9FIRM</name>
<evidence type="ECO:0000256" key="1">
    <source>
        <dbReference type="ARBA" id="ARBA00022448"/>
    </source>
</evidence>
<dbReference type="InterPro" id="IPR003148">
    <property type="entry name" value="RCK_N"/>
</dbReference>
<reference evidence="6 7" key="1">
    <citation type="submission" date="2016-10" db="EMBL/GenBank/DDBJ databases">
        <authorList>
            <person name="de Groot N.N."/>
        </authorList>
    </citation>
    <scope>NUCLEOTIDE SEQUENCE [LARGE SCALE GENOMIC DNA]</scope>
    <source>
        <strain evidence="6 7">DSM 23310</strain>
    </source>
</reference>
<protein>
    <submittedName>
        <fullName evidence="6">TrkA-N domain-containing protein</fullName>
    </submittedName>
</protein>
<dbReference type="OrthoDB" id="9775180at2"/>
<evidence type="ECO:0000256" key="4">
    <source>
        <dbReference type="ARBA" id="ARBA00023065"/>
    </source>
</evidence>
<keyword evidence="4" id="KW-0406">Ion transport</keyword>
<keyword evidence="7" id="KW-1185">Reference proteome</keyword>
<keyword evidence="2" id="KW-0633">Potassium transport</keyword>
<dbReference type="PRINTS" id="PR00335">
    <property type="entry name" value="KUPTAKETRKA"/>
</dbReference>
<sequence length="129" mass="14013">MRLIVVGGGKLGYNLLKKLIKDNHKVTLIDKDKKVCDTIVENMNVNVILGDGSDLQTLKEAGIGKADVIVAVTGSDECNFVICETVKTIYSDKKTIACVNNPDNIEAFKLLGIDKVFCGAEEISRLIKS</sequence>
<dbReference type="InterPro" id="IPR006036">
    <property type="entry name" value="K_uptake_TrkA"/>
</dbReference>
<dbReference type="InterPro" id="IPR050721">
    <property type="entry name" value="Trk_Ktr_HKT_K-transport"/>
</dbReference>
<dbReference type="PANTHER" id="PTHR43833">
    <property type="entry name" value="POTASSIUM CHANNEL PROTEIN 2-RELATED-RELATED"/>
    <property type="match status" value="1"/>
</dbReference>
<evidence type="ECO:0000313" key="7">
    <source>
        <dbReference type="Proteomes" id="UP000198828"/>
    </source>
</evidence>
<dbReference type="PROSITE" id="PS51201">
    <property type="entry name" value="RCK_N"/>
    <property type="match status" value="1"/>
</dbReference>
<proteinExistence type="predicted"/>
<dbReference type="AlphaFoldDB" id="A0A1H3FBR0"/>
<dbReference type="Proteomes" id="UP000198828">
    <property type="component" value="Unassembled WGS sequence"/>
</dbReference>
<dbReference type="SUPFAM" id="SSF51735">
    <property type="entry name" value="NAD(P)-binding Rossmann-fold domains"/>
    <property type="match status" value="1"/>
</dbReference>
<dbReference type="Gene3D" id="3.40.50.720">
    <property type="entry name" value="NAD(P)-binding Rossmann-like Domain"/>
    <property type="match status" value="1"/>
</dbReference>
<dbReference type="RefSeq" id="WP_093755236.1">
    <property type="nucleotide sequence ID" value="NZ_FNNG01000030.1"/>
</dbReference>
<feature type="domain" description="RCK N-terminal" evidence="5">
    <location>
        <begin position="1"/>
        <end position="117"/>
    </location>
</feature>
<evidence type="ECO:0000256" key="3">
    <source>
        <dbReference type="ARBA" id="ARBA00022958"/>
    </source>
</evidence>
<dbReference type="PANTHER" id="PTHR43833:SF5">
    <property type="entry name" value="TRK SYSTEM POTASSIUM UPTAKE PROTEIN TRKA"/>
    <property type="match status" value="1"/>
</dbReference>
<keyword evidence="1" id="KW-0813">Transport</keyword>
<dbReference type="InterPro" id="IPR036291">
    <property type="entry name" value="NAD(P)-bd_dom_sf"/>
</dbReference>
<dbReference type="GO" id="GO:0015079">
    <property type="term" value="F:potassium ion transmembrane transporter activity"/>
    <property type="evidence" value="ECO:0007669"/>
    <property type="project" value="InterPro"/>
</dbReference>
<accession>A0A1H3FBR0</accession>
<evidence type="ECO:0000313" key="6">
    <source>
        <dbReference type="EMBL" id="SDX88493.1"/>
    </source>
</evidence>
<dbReference type="EMBL" id="FNNG01000030">
    <property type="protein sequence ID" value="SDX88493.1"/>
    <property type="molecule type" value="Genomic_DNA"/>
</dbReference>
<gene>
    <name evidence="6" type="ORF">SAMN05660923_03109</name>
</gene>
<keyword evidence="3" id="KW-0630">Potassium</keyword>